<keyword evidence="2" id="KW-0238">DNA-binding</keyword>
<reference evidence="6" key="1">
    <citation type="submission" date="2025-08" db="UniProtKB">
        <authorList>
            <consortium name="RefSeq"/>
        </authorList>
    </citation>
    <scope>IDENTIFICATION</scope>
    <source>
        <tissue evidence="6">Blood</tissue>
    </source>
</reference>
<dbReference type="PANTHER" id="PTHR24329">
    <property type="entry name" value="HOMEOBOX PROTEIN ARISTALESS"/>
    <property type="match status" value="1"/>
</dbReference>
<evidence type="ECO:0000256" key="3">
    <source>
        <dbReference type="SAM" id="MobiDB-lite"/>
    </source>
</evidence>
<dbReference type="RefSeq" id="XP_032114280.1">
    <property type="nucleotide sequence ID" value="XM_032258389.1"/>
</dbReference>
<dbReference type="PANTHER" id="PTHR24329:SF337">
    <property type="entry name" value="ARISTALESS RELATED HOMEOBOX"/>
    <property type="match status" value="1"/>
</dbReference>
<organism evidence="5 6">
    <name type="scientific">Sapajus apella</name>
    <name type="common">Brown-capped capuchin</name>
    <name type="synonym">Cebus apella</name>
    <dbReference type="NCBI Taxonomy" id="9515"/>
    <lineage>
        <taxon>Eukaryota</taxon>
        <taxon>Metazoa</taxon>
        <taxon>Chordata</taxon>
        <taxon>Craniata</taxon>
        <taxon>Vertebrata</taxon>
        <taxon>Euteleostomi</taxon>
        <taxon>Mammalia</taxon>
        <taxon>Eutheria</taxon>
        <taxon>Euarchontoglires</taxon>
        <taxon>Primates</taxon>
        <taxon>Haplorrhini</taxon>
        <taxon>Platyrrhini</taxon>
        <taxon>Cebidae</taxon>
        <taxon>Cebinae</taxon>
        <taxon>Sapajus</taxon>
    </lineage>
</organism>
<feature type="compositionally biased region" description="Polar residues" evidence="3">
    <location>
        <begin position="14"/>
        <end position="38"/>
    </location>
</feature>
<accession>A0A6J3G948</accession>
<dbReference type="AlphaFoldDB" id="A0A6J3G948"/>
<keyword evidence="5" id="KW-1185">Reference proteome</keyword>
<dbReference type="InterPro" id="IPR050649">
    <property type="entry name" value="Paired_Homeobox_TFs"/>
</dbReference>
<dbReference type="CDD" id="cd00086">
    <property type="entry name" value="homeodomain"/>
    <property type="match status" value="1"/>
</dbReference>
<dbReference type="GeneID" id="116536625"/>
<sequence>MFTKNQKAGGGHQESWQPQPEESAQDSSSSEPKTQDQQHPFVPVGFSRLQLKELESIFQRSQYPDVFARKQLAICMDVSEAKVEASKPDESN</sequence>
<dbReference type="SUPFAM" id="SSF46689">
    <property type="entry name" value="Homeodomain-like"/>
    <property type="match status" value="1"/>
</dbReference>
<keyword evidence="2" id="KW-0539">Nucleus</keyword>
<proteinExistence type="predicted"/>
<name>A0A6J3G948_SAPAP</name>
<dbReference type="GO" id="GO:0000981">
    <property type="term" value="F:DNA-binding transcription factor activity, RNA polymerase II-specific"/>
    <property type="evidence" value="ECO:0007669"/>
    <property type="project" value="TreeGrafter"/>
</dbReference>
<keyword evidence="2" id="KW-0371">Homeobox</keyword>
<dbReference type="Proteomes" id="UP000504640">
    <property type="component" value="Unplaced"/>
</dbReference>
<evidence type="ECO:0000313" key="5">
    <source>
        <dbReference type="Proteomes" id="UP000504640"/>
    </source>
</evidence>
<feature type="region of interest" description="Disordered" evidence="3">
    <location>
        <begin position="1"/>
        <end position="44"/>
    </location>
</feature>
<evidence type="ECO:0000313" key="6">
    <source>
        <dbReference type="RefSeq" id="XP_032114280.1"/>
    </source>
</evidence>
<evidence type="ECO:0000256" key="1">
    <source>
        <dbReference type="ARBA" id="ARBA00004123"/>
    </source>
</evidence>
<comment type="subcellular location">
    <subcellularLocation>
        <location evidence="1 2">Nucleus</location>
    </subcellularLocation>
</comment>
<feature type="domain" description="Homeobox" evidence="4">
    <location>
        <begin position="46"/>
        <end position="84"/>
    </location>
</feature>
<dbReference type="InterPro" id="IPR009057">
    <property type="entry name" value="Homeodomain-like_sf"/>
</dbReference>
<dbReference type="GO" id="GO:0000977">
    <property type="term" value="F:RNA polymerase II transcription regulatory region sequence-specific DNA binding"/>
    <property type="evidence" value="ECO:0007669"/>
    <property type="project" value="TreeGrafter"/>
</dbReference>
<protein>
    <submittedName>
        <fullName evidence="6">Rhox homeobox family member 1-like</fullName>
    </submittedName>
</protein>
<dbReference type="InterPro" id="IPR001356">
    <property type="entry name" value="HD"/>
</dbReference>
<dbReference type="Gene3D" id="1.10.10.60">
    <property type="entry name" value="Homeodomain-like"/>
    <property type="match status" value="1"/>
</dbReference>
<dbReference type="Pfam" id="PF00046">
    <property type="entry name" value="Homeodomain"/>
    <property type="match status" value="1"/>
</dbReference>
<dbReference type="GO" id="GO:0005634">
    <property type="term" value="C:nucleus"/>
    <property type="evidence" value="ECO:0007669"/>
    <property type="project" value="UniProtKB-SubCell"/>
</dbReference>
<evidence type="ECO:0000259" key="4">
    <source>
        <dbReference type="Pfam" id="PF00046"/>
    </source>
</evidence>
<gene>
    <name evidence="6" type="primary">LOC116536625</name>
</gene>
<evidence type="ECO:0000256" key="2">
    <source>
        <dbReference type="RuleBase" id="RU000682"/>
    </source>
</evidence>